<evidence type="ECO:0000256" key="1">
    <source>
        <dbReference type="ARBA" id="ARBA00022741"/>
    </source>
</evidence>
<keyword evidence="4" id="KW-0805">Transcription regulation</keyword>
<feature type="compositionally biased region" description="Low complexity" evidence="9">
    <location>
        <begin position="375"/>
        <end position="394"/>
    </location>
</feature>
<keyword evidence="5" id="KW-0238">DNA-binding</keyword>
<evidence type="ECO:0000256" key="2">
    <source>
        <dbReference type="ARBA" id="ARBA00022840"/>
    </source>
</evidence>
<dbReference type="PROSITE" id="PS00676">
    <property type="entry name" value="SIGMA54_INTERACT_2"/>
    <property type="match status" value="1"/>
</dbReference>
<dbReference type="Gene3D" id="1.10.10.60">
    <property type="entry name" value="Homeodomain-like"/>
    <property type="match status" value="1"/>
</dbReference>
<name>A0A545T3U8_9PROT</name>
<evidence type="ECO:0000256" key="5">
    <source>
        <dbReference type="ARBA" id="ARBA00023125"/>
    </source>
</evidence>
<dbReference type="PANTHER" id="PTHR32071">
    <property type="entry name" value="TRANSCRIPTIONAL REGULATORY PROTEIN"/>
    <property type="match status" value="1"/>
</dbReference>
<dbReference type="CDD" id="cd00009">
    <property type="entry name" value="AAA"/>
    <property type="match status" value="1"/>
</dbReference>
<dbReference type="Proteomes" id="UP000315252">
    <property type="component" value="Unassembled WGS sequence"/>
</dbReference>
<dbReference type="RefSeq" id="WP_142899437.1">
    <property type="nucleotide sequence ID" value="NZ_ML660064.1"/>
</dbReference>
<dbReference type="EMBL" id="VHSH01000013">
    <property type="protein sequence ID" value="TQV71890.1"/>
    <property type="molecule type" value="Genomic_DNA"/>
</dbReference>
<dbReference type="GO" id="GO:0005524">
    <property type="term" value="F:ATP binding"/>
    <property type="evidence" value="ECO:0007669"/>
    <property type="project" value="UniProtKB-KW"/>
</dbReference>
<feature type="domain" description="Sigma-54 factor interaction" evidence="10">
    <location>
        <begin position="120"/>
        <end position="349"/>
    </location>
</feature>
<dbReference type="Pfam" id="PF00158">
    <property type="entry name" value="Sigma54_activat"/>
    <property type="match status" value="1"/>
</dbReference>
<dbReference type="InterPro" id="IPR002078">
    <property type="entry name" value="Sigma_54_int"/>
</dbReference>
<dbReference type="PRINTS" id="PR01590">
    <property type="entry name" value="HTHFIS"/>
</dbReference>
<reference evidence="12 13" key="1">
    <citation type="submission" date="2019-06" db="EMBL/GenBank/DDBJ databases">
        <title>Whole genome sequence for Rhodospirillaceae sp. R148.</title>
        <authorList>
            <person name="Wang G."/>
        </authorList>
    </citation>
    <scope>NUCLEOTIDE SEQUENCE [LARGE SCALE GENOMIC DNA]</scope>
    <source>
        <strain evidence="12 13">R148</strain>
    </source>
</reference>
<keyword evidence="3" id="KW-0902">Two-component regulatory system</keyword>
<dbReference type="FunFam" id="3.40.50.300:FF:000006">
    <property type="entry name" value="DNA-binding transcriptional regulator NtrC"/>
    <property type="match status" value="1"/>
</dbReference>
<dbReference type="SUPFAM" id="SSF52172">
    <property type="entry name" value="CheY-like"/>
    <property type="match status" value="1"/>
</dbReference>
<sequence length="465" mass="49902">MRLLIVGSLEGHIVTAGKIALDRGAKVANVDDIDAALDALRSGQGSELLMVDVDLDIAQLCASLEAERISIPVVACGIDTSPARAVEAIKAGAKEYIPLPPDAELIAAVLAAVTEESTSLVFQDPVMNAVLKLAEQIAPSEASVLITGESGTGKEIMARYVHSKSRRSKAQFISVNCAAIPENLLESELFGHEKGAFTGAVGRRIGKFEEASGGTLLLDEISEMHPRLQAKLLRAVQEREIDRVGGSQPIKVDIRLLATSNRNLEDEVRQGNFREDLYFRLNVVNIALPALRERPRDIEILADHFIAKYAEANGVPVPPISPEARQILLNHHWRGNVRELENTMHRAVLLAQDGRVTENSIMLTGEMLAPEGSPASQAAPSHGTAAAGSAASPARTGDASELVGRTVADVERDLILDTLEHCLGNRTHAANILGISIRTLRNKLKLYGEKGLPISMPGEAERTTA</sequence>
<evidence type="ECO:0000259" key="10">
    <source>
        <dbReference type="PROSITE" id="PS50045"/>
    </source>
</evidence>
<dbReference type="GO" id="GO:0006355">
    <property type="term" value="P:regulation of DNA-templated transcription"/>
    <property type="evidence" value="ECO:0007669"/>
    <property type="project" value="InterPro"/>
</dbReference>
<evidence type="ECO:0000256" key="8">
    <source>
        <dbReference type="PROSITE-ProRule" id="PRU00169"/>
    </source>
</evidence>
<accession>A0A545T3U8</accession>
<dbReference type="InterPro" id="IPR058031">
    <property type="entry name" value="AAA_lid_NorR"/>
</dbReference>
<keyword evidence="8" id="KW-0597">Phosphoprotein</keyword>
<evidence type="ECO:0000256" key="4">
    <source>
        <dbReference type="ARBA" id="ARBA00023015"/>
    </source>
</evidence>
<proteinExistence type="predicted"/>
<feature type="domain" description="Response regulatory" evidence="11">
    <location>
        <begin position="2"/>
        <end position="114"/>
    </location>
</feature>
<dbReference type="SMART" id="SM00382">
    <property type="entry name" value="AAA"/>
    <property type="match status" value="1"/>
</dbReference>
<dbReference type="GO" id="GO:0000160">
    <property type="term" value="P:phosphorelay signal transduction system"/>
    <property type="evidence" value="ECO:0007669"/>
    <property type="project" value="UniProtKB-KW"/>
</dbReference>
<keyword evidence="13" id="KW-1185">Reference proteome</keyword>
<evidence type="ECO:0000259" key="11">
    <source>
        <dbReference type="PROSITE" id="PS50110"/>
    </source>
</evidence>
<organism evidence="12 13">
    <name type="scientific">Denitrobaculum tricleocarpae</name>
    <dbReference type="NCBI Taxonomy" id="2591009"/>
    <lineage>
        <taxon>Bacteria</taxon>
        <taxon>Pseudomonadati</taxon>
        <taxon>Pseudomonadota</taxon>
        <taxon>Alphaproteobacteria</taxon>
        <taxon>Rhodospirillales</taxon>
        <taxon>Rhodospirillaceae</taxon>
        <taxon>Denitrobaculum</taxon>
    </lineage>
</organism>
<evidence type="ECO:0000256" key="6">
    <source>
        <dbReference type="ARBA" id="ARBA00023159"/>
    </source>
</evidence>
<dbReference type="InterPro" id="IPR002197">
    <property type="entry name" value="HTH_Fis"/>
</dbReference>
<protein>
    <submittedName>
        <fullName evidence="12">Sigma-54-dependent Fis family transcriptional regulator</fullName>
    </submittedName>
</protein>
<keyword evidence="6" id="KW-0010">Activator</keyword>
<keyword evidence="2" id="KW-0067">ATP-binding</keyword>
<dbReference type="Gene3D" id="1.10.8.60">
    <property type="match status" value="1"/>
</dbReference>
<feature type="region of interest" description="Disordered" evidence="9">
    <location>
        <begin position="370"/>
        <end position="400"/>
    </location>
</feature>
<dbReference type="PANTHER" id="PTHR32071:SF21">
    <property type="entry name" value="TRANSCRIPTIONAL REGULATORY PROTEIN FLGR"/>
    <property type="match status" value="1"/>
</dbReference>
<dbReference type="InterPro" id="IPR003593">
    <property type="entry name" value="AAA+_ATPase"/>
</dbReference>
<dbReference type="OrthoDB" id="9770562at2"/>
<dbReference type="InterPro" id="IPR027417">
    <property type="entry name" value="P-loop_NTPase"/>
</dbReference>
<dbReference type="InterPro" id="IPR025662">
    <property type="entry name" value="Sigma_54_int_dom_ATP-bd_1"/>
</dbReference>
<dbReference type="PROSITE" id="PS00675">
    <property type="entry name" value="SIGMA54_INTERACT_1"/>
    <property type="match status" value="1"/>
</dbReference>
<evidence type="ECO:0000256" key="9">
    <source>
        <dbReference type="SAM" id="MobiDB-lite"/>
    </source>
</evidence>
<dbReference type="PROSITE" id="PS50110">
    <property type="entry name" value="RESPONSE_REGULATORY"/>
    <property type="match status" value="1"/>
</dbReference>
<dbReference type="Gene3D" id="3.40.50.2300">
    <property type="match status" value="1"/>
</dbReference>
<evidence type="ECO:0000256" key="7">
    <source>
        <dbReference type="ARBA" id="ARBA00023163"/>
    </source>
</evidence>
<dbReference type="InterPro" id="IPR009057">
    <property type="entry name" value="Homeodomain-like_sf"/>
</dbReference>
<feature type="modified residue" description="4-aspartylphosphate" evidence="8">
    <location>
        <position position="52"/>
    </location>
</feature>
<gene>
    <name evidence="12" type="ORF">FKG95_26280</name>
</gene>
<keyword evidence="7" id="KW-0804">Transcription</keyword>
<dbReference type="Gene3D" id="3.40.50.300">
    <property type="entry name" value="P-loop containing nucleotide triphosphate hydrolases"/>
    <property type="match status" value="1"/>
</dbReference>
<dbReference type="PROSITE" id="PS50045">
    <property type="entry name" value="SIGMA54_INTERACT_4"/>
    <property type="match status" value="1"/>
</dbReference>
<evidence type="ECO:0000256" key="3">
    <source>
        <dbReference type="ARBA" id="ARBA00023012"/>
    </source>
</evidence>
<dbReference type="InterPro" id="IPR011006">
    <property type="entry name" value="CheY-like_superfamily"/>
</dbReference>
<evidence type="ECO:0000313" key="12">
    <source>
        <dbReference type="EMBL" id="TQV71890.1"/>
    </source>
</evidence>
<dbReference type="Pfam" id="PF25601">
    <property type="entry name" value="AAA_lid_14"/>
    <property type="match status" value="1"/>
</dbReference>
<dbReference type="InterPro" id="IPR001789">
    <property type="entry name" value="Sig_transdc_resp-reg_receiver"/>
</dbReference>
<dbReference type="GO" id="GO:0043565">
    <property type="term" value="F:sequence-specific DNA binding"/>
    <property type="evidence" value="ECO:0007669"/>
    <property type="project" value="InterPro"/>
</dbReference>
<comment type="caution">
    <text evidence="12">The sequence shown here is derived from an EMBL/GenBank/DDBJ whole genome shotgun (WGS) entry which is preliminary data.</text>
</comment>
<dbReference type="SUPFAM" id="SSF52540">
    <property type="entry name" value="P-loop containing nucleoside triphosphate hydrolases"/>
    <property type="match status" value="1"/>
</dbReference>
<dbReference type="AlphaFoldDB" id="A0A545T3U8"/>
<dbReference type="Pfam" id="PF02954">
    <property type="entry name" value="HTH_8"/>
    <property type="match status" value="1"/>
</dbReference>
<dbReference type="InterPro" id="IPR025943">
    <property type="entry name" value="Sigma_54_int_dom_ATP-bd_2"/>
</dbReference>
<keyword evidence="1" id="KW-0547">Nucleotide-binding</keyword>
<evidence type="ECO:0000313" key="13">
    <source>
        <dbReference type="Proteomes" id="UP000315252"/>
    </source>
</evidence>
<dbReference type="SUPFAM" id="SSF46689">
    <property type="entry name" value="Homeodomain-like"/>
    <property type="match status" value="1"/>
</dbReference>